<reference evidence="1 2" key="1">
    <citation type="submission" date="2022-02" db="EMBL/GenBank/DDBJ databases">
        <title>Phenotypic, genotypic and serological characterization of Edwardsiella ictaluri from catfish and ornamental fish species.</title>
        <authorList>
            <person name="Rose D."/>
            <person name="Tekedar H.C."/>
            <person name="Waldbieser G.C."/>
            <person name="Aarattuthodi S."/>
            <person name="Griffin M.J."/>
        </authorList>
    </citation>
    <scope>NUCLEOTIDE SEQUENCE [LARGE SCALE GENOMIC DNA]</scope>
    <source>
        <strain evidence="1 2">13 TAL-140 K3</strain>
    </source>
</reference>
<proteinExistence type="predicted"/>
<sequence>MADGVAPLHCGSDSGHRGWSGLRAVRHLVSPLPADPAAFCLALGLAVMPESPLWMT</sequence>
<keyword evidence="2" id="KW-1185">Reference proteome</keyword>
<evidence type="ECO:0000313" key="2">
    <source>
        <dbReference type="Proteomes" id="UP001222680"/>
    </source>
</evidence>
<gene>
    <name evidence="1" type="ORF">MAY91_05440</name>
</gene>
<organism evidence="1 2">
    <name type="scientific">Edwardsiella ictaluri</name>
    <dbReference type="NCBI Taxonomy" id="67780"/>
    <lineage>
        <taxon>Bacteria</taxon>
        <taxon>Pseudomonadati</taxon>
        <taxon>Pseudomonadota</taxon>
        <taxon>Gammaproteobacteria</taxon>
        <taxon>Enterobacterales</taxon>
        <taxon>Hafniaceae</taxon>
        <taxon>Edwardsiella</taxon>
    </lineage>
</organism>
<dbReference type="EMBL" id="CP092014">
    <property type="protein sequence ID" value="WFN97487.1"/>
    <property type="molecule type" value="Genomic_DNA"/>
</dbReference>
<accession>A0ABY8GJJ3</accession>
<name>A0ABY8GJJ3_EDWIC</name>
<dbReference type="Proteomes" id="UP001222680">
    <property type="component" value="Chromosome"/>
</dbReference>
<evidence type="ECO:0000313" key="1">
    <source>
        <dbReference type="EMBL" id="WFN97487.1"/>
    </source>
</evidence>
<protein>
    <submittedName>
        <fullName evidence="1">Uncharacterized protein</fullName>
    </submittedName>
</protein>